<gene>
    <name evidence="3" type="ORF">CUROG_04745</name>
</gene>
<dbReference type="GO" id="GO:0016020">
    <property type="term" value="C:membrane"/>
    <property type="evidence" value="ECO:0007669"/>
    <property type="project" value="InterPro"/>
</dbReference>
<name>A0A5J6Z9F1_9CORY</name>
<dbReference type="InterPro" id="IPR007313">
    <property type="entry name" value="FxsA"/>
</dbReference>
<keyword evidence="2" id="KW-0812">Transmembrane</keyword>
<reference evidence="4" key="1">
    <citation type="submission" date="2019-10" db="EMBL/GenBank/DDBJ databases">
        <title>Complete genome sequence of Corynebacterium urogenitalis DSM 108747, isolated from the genital tract of a cow.</title>
        <authorList>
            <person name="Ruckert C."/>
            <person name="Ballas P."/>
            <person name="Wagener K."/>
            <person name="Drillich M."/>
            <person name="Kaempfer P."/>
            <person name="Busse H.-J."/>
            <person name="Ehling-Schulz M."/>
        </authorList>
    </citation>
    <scope>NUCLEOTIDE SEQUENCE [LARGE SCALE GENOMIC DNA]</scope>
    <source>
        <strain evidence="4">LMM 1652</strain>
    </source>
</reference>
<dbReference type="Proteomes" id="UP000326711">
    <property type="component" value="Chromosome"/>
</dbReference>
<feature type="transmembrane region" description="Helical" evidence="2">
    <location>
        <begin position="30"/>
        <end position="48"/>
    </location>
</feature>
<accession>A0A5J6Z9F1</accession>
<dbReference type="Pfam" id="PF04186">
    <property type="entry name" value="FxsA"/>
    <property type="match status" value="1"/>
</dbReference>
<dbReference type="PANTHER" id="PTHR35335:SF1">
    <property type="entry name" value="UPF0716 PROTEIN FXSA"/>
    <property type="match status" value="1"/>
</dbReference>
<protein>
    <submittedName>
        <fullName evidence="3">Phage T7 F exclusion suppressor FxsA</fullName>
    </submittedName>
</protein>
<dbReference type="NCBIfam" id="NF008528">
    <property type="entry name" value="PRK11463.1-2"/>
    <property type="match status" value="1"/>
</dbReference>
<dbReference type="AlphaFoldDB" id="A0A5J6Z9F1"/>
<feature type="region of interest" description="Disordered" evidence="1">
    <location>
        <begin position="135"/>
        <end position="165"/>
    </location>
</feature>
<keyword evidence="2" id="KW-1133">Transmembrane helix</keyword>
<dbReference type="OrthoDB" id="4410507at2"/>
<dbReference type="EMBL" id="CP045032">
    <property type="protein sequence ID" value="QFQ02323.1"/>
    <property type="molecule type" value="Genomic_DNA"/>
</dbReference>
<feature type="transmembrane region" description="Helical" evidence="2">
    <location>
        <begin position="6"/>
        <end position="23"/>
    </location>
</feature>
<evidence type="ECO:0000313" key="4">
    <source>
        <dbReference type="Proteomes" id="UP000326711"/>
    </source>
</evidence>
<proteinExistence type="predicted"/>
<sequence>MPLLAAAYLLSELIVFFLLGLWIGFGWAILLLIGLFIAGIVVSAWQLRALTARVSTQQDNPGRLTADAALTVVGAFMVAVPGILTTASGLLLMLPPTRALIRKMIGASARSALARFGGTTFTTVTRYGAPGSQNIPGWGEVIDHREGENNPSSGSHGDQPRGTLE</sequence>
<keyword evidence="2" id="KW-0472">Membrane</keyword>
<keyword evidence="4" id="KW-1185">Reference proteome</keyword>
<dbReference type="RefSeq" id="WP_151902701.1">
    <property type="nucleotide sequence ID" value="NZ_CP045032.1"/>
</dbReference>
<dbReference type="PANTHER" id="PTHR35335">
    <property type="entry name" value="UPF0716 PROTEIN FXSA"/>
    <property type="match status" value="1"/>
</dbReference>
<organism evidence="3 4">
    <name type="scientific">Corynebacterium urogenitale</name>
    <dbReference type="NCBI Taxonomy" id="2487892"/>
    <lineage>
        <taxon>Bacteria</taxon>
        <taxon>Bacillati</taxon>
        <taxon>Actinomycetota</taxon>
        <taxon>Actinomycetes</taxon>
        <taxon>Mycobacteriales</taxon>
        <taxon>Corynebacteriaceae</taxon>
        <taxon>Corynebacterium</taxon>
    </lineage>
</organism>
<feature type="transmembrane region" description="Helical" evidence="2">
    <location>
        <begin position="68"/>
        <end position="94"/>
    </location>
</feature>
<evidence type="ECO:0000313" key="3">
    <source>
        <dbReference type="EMBL" id="QFQ02323.1"/>
    </source>
</evidence>
<evidence type="ECO:0000256" key="1">
    <source>
        <dbReference type="SAM" id="MobiDB-lite"/>
    </source>
</evidence>
<dbReference type="KEGG" id="cuo:CUROG_04745"/>
<evidence type="ECO:0000256" key="2">
    <source>
        <dbReference type="SAM" id="Phobius"/>
    </source>
</evidence>